<dbReference type="PANTHER" id="PTHR18945">
    <property type="entry name" value="NEUROTRANSMITTER GATED ION CHANNEL"/>
    <property type="match status" value="1"/>
</dbReference>
<dbReference type="InterPro" id="IPR006202">
    <property type="entry name" value="Neur_chan_lig-bd"/>
</dbReference>
<accession>A0A0N4Y5K7</accession>
<dbReference type="InterPro" id="IPR018000">
    <property type="entry name" value="Neurotransmitter_ion_chnl_CS"/>
</dbReference>
<evidence type="ECO:0000256" key="2">
    <source>
        <dbReference type="ARBA" id="ARBA00023136"/>
    </source>
</evidence>
<dbReference type="SUPFAM" id="SSF63712">
    <property type="entry name" value="Nicotinic receptor ligand binding domain-like"/>
    <property type="match status" value="1"/>
</dbReference>
<evidence type="ECO:0000256" key="1">
    <source>
        <dbReference type="ARBA" id="ARBA00004141"/>
    </source>
</evidence>
<name>A0A0N4Y5K7_NIPBR</name>
<evidence type="ECO:0000259" key="6">
    <source>
        <dbReference type="Pfam" id="PF02931"/>
    </source>
</evidence>
<feature type="compositionally biased region" description="Acidic residues" evidence="3">
    <location>
        <begin position="22"/>
        <end position="32"/>
    </location>
</feature>
<dbReference type="GO" id="GO:0004888">
    <property type="term" value="F:transmembrane signaling receptor activity"/>
    <property type="evidence" value="ECO:0007669"/>
    <property type="project" value="InterPro"/>
</dbReference>
<reference evidence="9" key="1">
    <citation type="submission" date="2017-02" db="UniProtKB">
        <authorList>
            <consortium name="WormBaseParasite"/>
        </authorList>
    </citation>
    <scope>IDENTIFICATION</scope>
</reference>
<dbReference type="WBParaSite" id="NBR_0001129001-mRNA-1">
    <property type="protein sequence ID" value="NBR_0001129001-mRNA-1"/>
    <property type="gene ID" value="NBR_0001129001"/>
</dbReference>
<evidence type="ECO:0000256" key="5">
    <source>
        <dbReference type="SAM" id="SignalP"/>
    </source>
</evidence>
<feature type="region of interest" description="Disordered" evidence="3">
    <location>
        <begin position="22"/>
        <end position="49"/>
    </location>
</feature>
<dbReference type="EMBL" id="UYSL01020496">
    <property type="protein sequence ID" value="VDL74880.1"/>
    <property type="molecule type" value="Genomic_DNA"/>
</dbReference>
<dbReference type="AlphaFoldDB" id="A0A0N4Y5K7"/>
<dbReference type="InterPro" id="IPR036734">
    <property type="entry name" value="Neur_chan_lig-bd_sf"/>
</dbReference>
<keyword evidence="4" id="KW-1133">Transmembrane helix</keyword>
<dbReference type="Pfam" id="PF02931">
    <property type="entry name" value="Neur_chan_LBD"/>
    <property type="match status" value="1"/>
</dbReference>
<evidence type="ECO:0000313" key="9">
    <source>
        <dbReference type="WBParaSite" id="NBR_0001129001-mRNA-1"/>
    </source>
</evidence>
<evidence type="ECO:0000256" key="3">
    <source>
        <dbReference type="SAM" id="MobiDB-lite"/>
    </source>
</evidence>
<feature type="domain" description="Neurotransmitter-gated ion-channel ligand-binding" evidence="6">
    <location>
        <begin position="43"/>
        <end position="252"/>
    </location>
</feature>
<protein>
    <submittedName>
        <fullName evidence="9">Acetylcholine receptor-like protein cup-4 (inferred by orthology to a C. elegans protein)</fullName>
    </submittedName>
</protein>
<dbReference type="OMA" id="CHESCEP"/>
<organism evidence="9">
    <name type="scientific">Nippostrongylus brasiliensis</name>
    <name type="common">Rat hookworm</name>
    <dbReference type="NCBI Taxonomy" id="27835"/>
    <lineage>
        <taxon>Eukaryota</taxon>
        <taxon>Metazoa</taxon>
        <taxon>Ecdysozoa</taxon>
        <taxon>Nematoda</taxon>
        <taxon>Chromadorea</taxon>
        <taxon>Rhabditida</taxon>
        <taxon>Rhabditina</taxon>
        <taxon>Rhabditomorpha</taxon>
        <taxon>Strongyloidea</taxon>
        <taxon>Heligmosomidae</taxon>
        <taxon>Nippostrongylus</taxon>
    </lineage>
</organism>
<sequence>MAKIFFVSLLVYTILARISADDEPEGIGDEGGEPEREGPEHTRDPSKTTEVSVQFDVHHISVNQKEQTMTIHGQFFSRWNDEFLGWDPKEFKGIERISSPKWKVWHPKLRVANSVSGVFSTHEISSYAHTYITTYGKEEAIITMYPSFSVKVGCSLDFSSFPRDYHTCTVSFFTRYTLKEVRLSLIPGTEPQINIGWGSQENKRIISDFEIVNISDKLAYYVDGQISMNKPNSSQTAKSWSVVLLTVEFRRHNAMFGIGTTLPCLILAVFNILPFFLPSIQYAVYILVTNVIMQVIAASCQVLYYATVL</sequence>
<dbReference type="CDD" id="cd18989">
    <property type="entry name" value="LGIC_ECD_cation"/>
    <property type="match status" value="1"/>
</dbReference>
<comment type="subcellular location">
    <subcellularLocation>
        <location evidence="1">Membrane</location>
        <topology evidence="1">Multi-pass membrane protein</topology>
    </subcellularLocation>
</comment>
<keyword evidence="8" id="KW-1185">Reference proteome</keyword>
<keyword evidence="4" id="KW-0812">Transmembrane</keyword>
<dbReference type="GO" id="GO:0016020">
    <property type="term" value="C:membrane"/>
    <property type="evidence" value="ECO:0007669"/>
    <property type="project" value="UniProtKB-SubCell"/>
</dbReference>
<feature type="compositionally biased region" description="Basic and acidic residues" evidence="3">
    <location>
        <begin position="33"/>
        <end position="47"/>
    </location>
</feature>
<dbReference type="GO" id="GO:0005230">
    <property type="term" value="F:extracellular ligand-gated monoatomic ion channel activity"/>
    <property type="evidence" value="ECO:0007669"/>
    <property type="project" value="InterPro"/>
</dbReference>
<keyword evidence="2 4" id="KW-0472">Membrane</keyword>
<feature type="chain" id="PRO_5043125290" evidence="5">
    <location>
        <begin position="21"/>
        <end position="309"/>
    </location>
</feature>
<gene>
    <name evidence="7" type="ORF">NBR_LOCUS11291</name>
</gene>
<reference evidence="7 8" key="2">
    <citation type="submission" date="2018-11" db="EMBL/GenBank/DDBJ databases">
        <authorList>
            <consortium name="Pathogen Informatics"/>
        </authorList>
    </citation>
    <scope>NUCLEOTIDE SEQUENCE [LARGE SCALE GENOMIC DNA]</scope>
</reference>
<dbReference type="InterPro" id="IPR006201">
    <property type="entry name" value="Neur_channel"/>
</dbReference>
<dbReference type="Proteomes" id="UP000271162">
    <property type="component" value="Unassembled WGS sequence"/>
</dbReference>
<dbReference type="STRING" id="27835.A0A0N4Y5K7"/>
<proteinExistence type="predicted"/>
<evidence type="ECO:0000313" key="7">
    <source>
        <dbReference type="EMBL" id="VDL74880.1"/>
    </source>
</evidence>
<feature type="transmembrane region" description="Helical" evidence="4">
    <location>
        <begin position="284"/>
        <end position="306"/>
    </location>
</feature>
<feature type="transmembrane region" description="Helical" evidence="4">
    <location>
        <begin position="254"/>
        <end position="277"/>
    </location>
</feature>
<evidence type="ECO:0000256" key="4">
    <source>
        <dbReference type="SAM" id="Phobius"/>
    </source>
</evidence>
<feature type="signal peptide" evidence="5">
    <location>
        <begin position="1"/>
        <end position="20"/>
    </location>
</feature>
<keyword evidence="5" id="KW-0732">Signal</keyword>
<dbReference type="Gene3D" id="2.70.170.10">
    <property type="entry name" value="Neurotransmitter-gated ion-channel ligand-binding domain"/>
    <property type="match status" value="1"/>
</dbReference>
<evidence type="ECO:0000313" key="8">
    <source>
        <dbReference type="Proteomes" id="UP000271162"/>
    </source>
</evidence>
<dbReference type="PROSITE" id="PS00236">
    <property type="entry name" value="NEUROTR_ION_CHANNEL"/>
    <property type="match status" value="1"/>
</dbReference>